<organism evidence="1 2">
    <name type="scientific">Cytophaga hutchinsonii (strain ATCC 33406 / DSM 1761 / CIP 103989 / NBRC 15051 / NCIMB 9469 / D465)</name>
    <dbReference type="NCBI Taxonomy" id="269798"/>
    <lineage>
        <taxon>Bacteria</taxon>
        <taxon>Pseudomonadati</taxon>
        <taxon>Bacteroidota</taxon>
        <taxon>Cytophagia</taxon>
        <taxon>Cytophagales</taxon>
        <taxon>Cytophagaceae</taxon>
        <taxon>Cytophaga</taxon>
    </lineage>
</organism>
<sequence>MKTYQKVLIIALVAILLPFSKSEALVQGAKDGEIPQLKKIAGLNPSVYAYALKGFNSIQDSLHKKFRYLAVVDFSKPSTERRFYLIDLTDTSLVCTDYVCHGKHTGENFATSFSNEIESNKSSLGFYMLSETYTGQHGLSIRMDGLDKGFNDNARKRAIVMHTADYADEKLCKSQGRLGRSLGCPALPVSTFTTIAPQVANNALIFHYYPDNNYLNTSVWLH</sequence>
<dbReference type="InterPro" id="IPR032676">
    <property type="entry name" value="YkuD_2"/>
</dbReference>
<evidence type="ECO:0000313" key="1">
    <source>
        <dbReference type="EMBL" id="ABG58687.1"/>
    </source>
</evidence>
<dbReference type="Proteomes" id="UP000001822">
    <property type="component" value="Chromosome"/>
</dbReference>
<dbReference type="KEGG" id="chu:CHU_1416"/>
<dbReference type="OrthoDB" id="9815195at2"/>
<keyword evidence="2" id="KW-1185">Reference proteome</keyword>
<protein>
    <recommendedName>
        <fullName evidence="3">Murein L,D-transpeptidase catalytic domain family protein</fullName>
    </recommendedName>
</protein>
<dbReference type="Pfam" id="PF13645">
    <property type="entry name" value="YkuD_2"/>
    <property type="match status" value="1"/>
</dbReference>
<reference evidence="1 2" key="1">
    <citation type="journal article" date="2007" name="Appl. Environ. Microbiol.">
        <title>Genome sequence of the cellulolytic gliding bacterium Cytophaga hutchinsonii.</title>
        <authorList>
            <person name="Xie G."/>
            <person name="Bruce D.C."/>
            <person name="Challacombe J.F."/>
            <person name="Chertkov O."/>
            <person name="Detter J.C."/>
            <person name="Gilna P."/>
            <person name="Han C.S."/>
            <person name="Lucas S."/>
            <person name="Misra M."/>
            <person name="Myers G.L."/>
            <person name="Richardson P."/>
            <person name="Tapia R."/>
            <person name="Thayer N."/>
            <person name="Thompson L.S."/>
            <person name="Brettin T.S."/>
            <person name="Henrissat B."/>
            <person name="Wilson D.B."/>
            <person name="McBride M.J."/>
        </authorList>
    </citation>
    <scope>NUCLEOTIDE SEQUENCE [LARGE SCALE GENOMIC DNA]</scope>
    <source>
        <strain evidence="2">ATCC 33406 / DSM 1761 / CIP 103989 / NBRC 15051 / NCIMB 9469 / D465</strain>
    </source>
</reference>
<name>A0A6N4SQT3_CYTH3</name>
<dbReference type="RefSeq" id="WP_011584802.1">
    <property type="nucleotide sequence ID" value="NC_008255.1"/>
</dbReference>
<proteinExistence type="predicted"/>
<dbReference type="PANTHER" id="PTHR38477:SF1">
    <property type="entry name" value="MUREIN L,D-TRANSPEPTIDASE CATALYTIC DOMAIN FAMILY PROTEIN"/>
    <property type="match status" value="1"/>
</dbReference>
<evidence type="ECO:0000313" key="2">
    <source>
        <dbReference type="Proteomes" id="UP000001822"/>
    </source>
</evidence>
<dbReference type="EMBL" id="CP000383">
    <property type="protein sequence ID" value="ABG58687.1"/>
    <property type="molecule type" value="Genomic_DNA"/>
</dbReference>
<dbReference type="AlphaFoldDB" id="A0A6N4SQT3"/>
<dbReference type="PANTHER" id="PTHR38477">
    <property type="entry name" value="HYPOTHETICAL EXPORTED PROTEIN"/>
    <property type="match status" value="1"/>
</dbReference>
<accession>A0A6N4SQT3</accession>
<gene>
    <name evidence="1" type="ordered locus">CHU_1416</name>
</gene>
<evidence type="ECO:0008006" key="3">
    <source>
        <dbReference type="Google" id="ProtNLM"/>
    </source>
</evidence>